<protein>
    <recommendedName>
        <fullName evidence="8">CCHC-type domain-containing protein</fullName>
    </recommendedName>
</protein>
<dbReference type="PANTHER" id="PTHR12271:SF66">
    <property type="entry name" value="TERMINAL URIDYLYLTRANSFERASE TAILOR"/>
    <property type="match status" value="1"/>
</dbReference>
<keyword evidence="5" id="KW-0460">Magnesium</keyword>
<evidence type="ECO:0000313" key="10">
    <source>
        <dbReference type="Proteomes" id="UP001186944"/>
    </source>
</evidence>
<feature type="compositionally biased region" description="Polar residues" evidence="7">
    <location>
        <begin position="1687"/>
        <end position="1698"/>
    </location>
</feature>
<feature type="compositionally biased region" description="Basic and acidic residues" evidence="7">
    <location>
        <begin position="674"/>
        <end position="688"/>
    </location>
</feature>
<evidence type="ECO:0000256" key="1">
    <source>
        <dbReference type="ARBA" id="ARBA00001936"/>
    </source>
</evidence>
<keyword evidence="6" id="KW-0863">Zinc-finger</keyword>
<feature type="region of interest" description="Disordered" evidence="7">
    <location>
        <begin position="1268"/>
        <end position="1430"/>
    </location>
</feature>
<dbReference type="SMART" id="SM00343">
    <property type="entry name" value="ZnF_C2HC"/>
    <property type="match status" value="2"/>
</dbReference>
<feature type="region of interest" description="Disordered" evidence="7">
    <location>
        <begin position="813"/>
        <end position="842"/>
    </location>
</feature>
<proteinExistence type="predicted"/>
<dbReference type="CDD" id="cd05402">
    <property type="entry name" value="NT_PAP_TUTase"/>
    <property type="match status" value="2"/>
</dbReference>
<feature type="compositionally biased region" description="Basic and acidic residues" evidence="7">
    <location>
        <begin position="131"/>
        <end position="186"/>
    </location>
</feature>
<dbReference type="Proteomes" id="UP001186944">
    <property type="component" value="Unassembled WGS sequence"/>
</dbReference>
<dbReference type="PROSITE" id="PS50158">
    <property type="entry name" value="ZF_CCHC"/>
    <property type="match status" value="2"/>
</dbReference>
<feature type="compositionally biased region" description="Polar residues" evidence="7">
    <location>
        <begin position="1514"/>
        <end position="1525"/>
    </location>
</feature>
<keyword evidence="10" id="KW-1185">Reference proteome</keyword>
<dbReference type="InterPro" id="IPR043519">
    <property type="entry name" value="NT_sf"/>
</dbReference>
<gene>
    <name evidence="9" type="ORF">FSP39_009133</name>
</gene>
<dbReference type="Pfam" id="PF03828">
    <property type="entry name" value="PAP_assoc"/>
    <property type="match status" value="2"/>
</dbReference>
<feature type="region of interest" description="Disordered" evidence="7">
    <location>
        <begin position="1461"/>
        <end position="1561"/>
    </location>
</feature>
<dbReference type="EMBL" id="VSWD01000010">
    <property type="protein sequence ID" value="KAK3090095.1"/>
    <property type="molecule type" value="Genomic_DNA"/>
</dbReference>
<feature type="domain" description="CCHC-type" evidence="8">
    <location>
        <begin position="1247"/>
        <end position="1261"/>
    </location>
</feature>
<dbReference type="PANTHER" id="PTHR12271">
    <property type="entry name" value="POLY A POLYMERASE CID PAP -RELATED"/>
    <property type="match status" value="1"/>
</dbReference>
<dbReference type="Gene3D" id="1.10.1410.10">
    <property type="match status" value="2"/>
</dbReference>
<dbReference type="GO" id="GO:0031123">
    <property type="term" value="P:RNA 3'-end processing"/>
    <property type="evidence" value="ECO:0007669"/>
    <property type="project" value="TreeGrafter"/>
</dbReference>
<evidence type="ECO:0000313" key="9">
    <source>
        <dbReference type="EMBL" id="KAK3090095.1"/>
    </source>
</evidence>
<dbReference type="InterPro" id="IPR002058">
    <property type="entry name" value="PAP_assoc"/>
</dbReference>
<feature type="compositionally biased region" description="Polar residues" evidence="7">
    <location>
        <begin position="58"/>
        <end position="71"/>
    </location>
</feature>
<evidence type="ECO:0000256" key="5">
    <source>
        <dbReference type="ARBA" id="ARBA00022842"/>
    </source>
</evidence>
<feature type="compositionally biased region" description="Low complexity" evidence="7">
    <location>
        <begin position="1468"/>
        <end position="1485"/>
    </location>
</feature>
<feature type="compositionally biased region" description="Basic and acidic residues" evidence="7">
    <location>
        <begin position="8"/>
        <end position="34"/>
    </location>
</feature>
<dbReference type="GO" id="GO:0050265">
    <property type="term" value="F:RNA uridylyltransferase activity"/>
    <property type="evidence" value="ECO:0007669"/>
    <property type="project" value="TreeGrafter"/>
</dbReference>
<keyword evidence="6" id="KW-0862">Zinc</keyword>
<dbReference type="InterPro" id="IPR001878">
    <property type="entry name" value="Znf_CCHC"/>
</dbReference>
<dbReference type="Pfam" id="PF19088">
    <property type="entry name" value="TUTase"/>
    <property type="match status" value="1"/>
</dbReference>
<feature type="compositionally biased region" description="Basic and acidic residues" evidence="7">
    <location>
        <begin position="1300"/>
        <end position="1390"/>
    </location>
</feature>
<feature type="compositionally biased region" description="Polar residues" evidence="7">
    <location>
        <begin position="187"/>
        <end position="197"/>
    </location>
</feature>
<dbReference type="SUPFAM" id="SSF81301">
    <property type="entry name" value="Nucleotidyltransferase"/>
    <property type="match status" value="2"/>
</dbReference>
<feature type="compositionally biased region" description="Basic and acidic residues" evidence="7">
    <location>
        <begin position="44"/>
        <end position="57"/>
    </location>
</feature>
<dbReference type="Gene3D" id="3.30.460.10">
    <property type="entry name" value="Beta Polymerase, domain 2"/>
    <property type="match status" value="2"/>
</dbReference>
<feature type="compositionally biased region" description="Basic and acidic residues" evidence="7">
    <location>
        <begin position="640"/>
        <end position="663"/>
    </location>
</feature>
<accession>A0AA88XQR1</accession>
<feature type="compositionally biased region" description="Polar residues" evidence="7">
    <location>
        <begin position="697"/>
        <end position="708"/>
    </location>
</feature>
<feature type="region of interest" description="Disordered" evidence="7">
    <location>
        <begin position="1629"/>
        <end position="1698"/>
    </location>
</feature>
<dbReference type="GO" id="GO:0003676">
    <property type="term" value="F:nucleic acid binding"/>
    <property type="evidence" value="ECO:0007669"/>
    <property type="project" value="InterPro"/>
</dbReference>
<comment type="cofactor">
    <cofactor evidence="2">
        <name>Mg(2+)</name>
        <dbReference type="ChEBI" id="CHEBI:18420"/>
    </cofactor>
</comment>
<feature type="compositionally biased region" description="Basic and acidic residues" evidence="7">
    <location>
        <begin position="1405"/>
        <end position="1416"/>
    </location>
</feature>
<evidence type="ECO:0000256" key="6">
    <source>
        <dbReference type="PROSITE-ProRule" id="PRU00047"/>
    </source>
</evidence>
<dbReference type="InterPro" id="IPR045100">
    <property type="entry name" value="TUT4/7_NTP_transf"/>
</dbReference>
<feature type="compositionally biased region" description="Basic residues" evidence="7">
    <location>
        <begin position="99"/>
        <end position="110"/>
    </location>
</feature>
<evidence type="ECO:0000256" key="7">
    <source>
        <dbReference type="SAM" id="MobiDB-lite"/>
    </source>
</evidence>
<dbReference type="GO" id="GO:0008270">
    <property type="term" value="F:zinc ion binding"/>
    <property type="evidence" value="ECO:0007669"/>
    <property type="project" value="UniProtKB-KW"/>
</dbReference>
<dbReference type="Pfam" id="PF22600">
    <property type="entry name" value="MTPAP-like_central"/>
    <property type="match status" value="1"/>
</dbReference>
<dbReference type="PROSITE" id="PS00028">
    <property type="entry name" value="ZINC_FINGER_C2H2_1"/>
    <property type="match status" value="1"/>
</dbReference>
<organism evidence="9 10">
    <name type="scientific">Pinctada imbricata</name>
    <name type="common">Atlantic pearl-oyster</name>
    <name type="synonym">Pinctada martensii</name>
    <dbReference type="NCBI Taxonomy" id="66713"/>
    <lineage>
        <taxon>Eukaryota</taxon>
        <taxon>Metazoa</taxon>
        <taxon>Spiralia</taxon>
        <taxon>Lophotrochozoa</taxon>
        <taxon>Mollusca</taxon>
        <taxon>Bivalvia</taxon>
        <taxon>Autobranchia</taxon>
        <taxon>Pteriomorphia</taxon>
        <taxon>Pterioida</taxon>
        <taxon>Pterioidea</taxon>
        <taxon>Pteriidae</taxon>
        <taxon>Pinctada</taxon>
    </lineage>
</organism>
<evidence type="ECO:0000259" key="8">
    <source>
        <dbReference type="PROSITE" id="PS50158"/>
    </source>
</evidence>
<dbReference type="SUPFAM" id="SSF57756">
    <property type="entry name" value="Retrovirus zinc finger-like domains"/>
    <property type="match status" value="1"/>
</dbReference>
<feature type="region of interest" description="Disordered" evidence="7">
    <location>
        <begin position="640"/>
        <end position="721"/>
    </location>
</feature>
<feature type="region of interest" description="Disordered" evidence="7">
    <location>
        <begin position="1"/>
        <end position="72"/>
    </location>
</feature>
<name>A0AA88XQR1_PINIB</name>
<keyword evidence="3" id="KW-0808">Transferase</keyword>
<feature type="region of interest" description="Disordered" evidence="7">
    <location>
        <begin position="99"/>
        <end position="203"/>
    </location>
</feature>
<evidence type="ECO:0000256" key="4">
    <source>
        <dbReference type="ARBA" id="ARBA00022723"/>
    </source>
</evidence>
<comment type="caution">
    <text evidence="9">The sequence shown here is derived from an EMBL/GenBank/DDBJ whole genome shotgun (WGS) entry which is preliminary data.</text>
</comment>
<dbReference type="SUPFAM" id="SSF81631">
    <property type="entry name" value="PAP/OAS1 substrate-binding domain"/>
    <property type="match status" value="2"/>
</dbReference>
<dbReference type="InterPro" id="IPR013087">
    <property type="entry name" value="Znf_C2H2_type"/>
</dbReference>
<feature type="domain" description="CCHC-type" evidence="8">
    <location>
        <begin position="865"/>
        <end position="880"/>
    </location>
</feature>
<evidence type="ECO:0000256" key="3">
    <source>
        <dbReference type="ARBA" id="ARBA00022679"/>
    </source>
</evidence>
<keyword evidence="4" id="KW-0479">Metal-binding</keyword>
<dbReference type="InterPro" id="IPR054708">
    <property type="entry name" value="MTPAP-like_central"/>
</dbReference>
<evidence type="ECO:0000256" key="2">
    <source>
        <dbReference type="ARBA" id="ARBA00001946"/>
    </source>
</evidence>
<comment type="cofactor">
    <cofactor evidence="1">
        <name>Mn(2+)</name>
        <dbReference type="ChEBI" id="CHEBI:29035"/>
    </cofactor>
</comment>
<reference evidence="9" key="1">
    <citation type="submission" date="2019-08" db="EMBL/GenBank/DDBJ databases">
        <title>The improved chromosome-level genome for the pearl oyster Pinctada fucata martensii using PacBio sequencing and Hi-C.</title>
        <authorList>
            <person name="Zheng Z."/>
        </authorList>
    </citation>
    <scope>NUCLEOTIDE SEQUENCE</scope>
    <source>
        <strain evidence="9">ZZ-2019</strain>
        <tissue evidence="9">Adductor muscle</tissue>
    </source>
</reference>
<feature type="compositionally biased region" description="Polar residues" evidence="7">
    <location>
        <begin position="1486"/>
        <end position="1506"/>
    </location>
</feature>
<dbReference type="Pfam" id="PF00098">
    <property type="entry name" value="zf-CCHC"/>
    <property type="match status" value="1"/>
</dbReference>
<sequence length="1698" mass="194663">MEDSVESSEEKADIQSKAEYKGKAELQDKAKNQDSVDSQCKADTQGKEDAQGKEDTQGKTCSQGQKDSQAPKQFPRAKYFCCICEWHLDKLSDCKRHIRDKKHEKRKQGKVKSTVDVHQLPMNEAVVASTKDADKMPDNAKKKGDGKDKGTTKLSVEKKKGKKEEKGNKKSTPERAVDNKGKDKKANSVNDSSNLERNATLKKEMKSDLDDTFEEERSILDMSEDTPAELVRKALEREKIFPLKKKSIRFPRAKYFCRLCDYHMDMVEDCKKHVKDSRHRRRNEVSLINQKLLSMPLPCQKQIRSLDSMVQDLYREHGMTEEDLLHRAEIVQTLISVIRKEEVLNDTQLKLYGSSLTGMGMKCSDVNMDLGVKTKNGHAKALTHMYKVLRESDEYCEVQSDFSAKVPCIYFTDVTYRYKCQMTVGSDLACLTSKLLQMYTQCDPRVKPLGLSLRLWARTCKIDRQDEGTVPPYCTSLMVIHYLQSCKPPVLPCIYGSLEEGELKPSKTPLSDRVDFDVIQEKVRGWKSRNKECLGALWLGMLKYYCLTFEHQNHIVTIREVSQSRADRKWNTKRLAVEDPFNTKRNVAKSIKSFEIFEYVWDCVRQSYYYFGLPSNYDNLTRQQRNELMIRYKIKAMQAKSEESGKSEKVDNEHTENQSHVEEGQGSSGTFQKETTKSNLHDSDKTKSSSDSNSHSEGLSQRENTPDSTCEKNVATSEGNDKCYQDVDKGEANTVCDNCDKEQTLYNDSRTIGEGSGSTLLSQRTDTEDALHVFAKTIVDNVISYALCVMRESVQKSTTEDNSSVIVNGSAKVDSVRNESKEISDHEDTVEDTPRSPHEGNPNLEYQYEFTQNTLSDGKGPSVICVVCEKEGHLKSNCPEETLPELKPLPPMTKQHLQFLNSVIKQVPKDFGLTQWEIKEREKIREELEEFLRELYPHARLHLFGSSHNGFGFRHSDLDLCCTFDDKPGENYSEEDPVLHIEEITKKLKTHKGLYNVIPITTAKVPIVKFRHRRSQLEGDISMYNLLALYNTRMVSLYASLDNRVQTLGYAVKVFAKICDIGDASRGSLSSYAYILMLLYYLQQCNPPVIPVLQEIHPVKEKPERIIDGWNTWYYDDAQSLPSVWPSWGKNKQSVGELWAGFFRFYTESFNQNDHVVCIRQLEPLTRFEKLWNGKCIAIEDPFDLAHNLGGGLSRRMNHFIQQTFVYGRYLYNNPISEVPAAFNTIADYFFDKEQLTAGKPPNDRCCRVCNKIGHIAKECPVVLNRKEREERERKKKEEMKKQRESDMNSEEVNCNRRGQSREKNSDARNSHNDRRESNTRYNREDHRGSPRQGKEEYRNNTRQGREDYGGQRQGREDYGGQRQGREDYGGQRQGREDYGGQRQGREDYGGQRQGRVAPYYNNTDMDRYHGDRHQMDYYGNSNQQDRHPRDIRRTLSESSDHEQERVMNSSMYFYNNQQYQRSSSMPGSLGQGHMSSSSSRFSSGNYPQVSQYQQQYHHGNMSPSPNRHHHGNMASSPNRHQLPNSYPVPQHLGRQGCPPKPSGYGGSHDQVPSQAEAESGHPWIQQLSHLFMANSLPKTTQVYNNTNSIPYATNVPHSMVFGNFYAPYNCHLVTEGQQGPIAASANTAMPAESMSPLQSQGSRPDGRSHVKQGILRDSPLRHNTGRTIQNEYYMGNMGGSRDYTPKGQQQYQSNRRR</sequence>
<dbReference type="InterPro" id="IPR036875">
    <property type="entry name" value="Znf_CCHC_sf"/>
</dbReference>
<feature type="compositionally biased region" description="Basic and acidic residues" evidence="7">
    <location>
        <begin position="814"/>
        <end position="838"/>
    </location>
</feature>
<feature type="compositionally biased region" description="Basic and acidic residues" evidence="7">
    <location>
        <begin position="1268"/>
        <end position="1287"/>
    </location>
</feature>